<dbReference type="FunFam" id="3.40.50.150:FF:000009">
    <property type="entry name" value="23S rRNA (Uracil(1939)-C(5))-methyltransferase RlmD"/>
    <property type="match status" value="1"/>
</dbReference>
<feature type="binding site" evidence="4">
    <location>
        <position position="331"/>
    </location>
    <ligand>
        <name>S-adenosyl-L-methionine</name>
        <dbReference type="ChEBI" id="CHEBI:59789"/>
    </ligand>
</feature>
<dbReference type="FunFam" id="2.40.50.1070:FF:000003">
    <property type="entry name" value="23S rRNA (Uracil-5-)-methyltransferase RumA"/>
    <property type="match status" value="1"/>
</dbReference>
<dbReference type="Gene3D" id="2.40.50.1070">
    <property type="match status" value="1"/>
</dbReference>
<dbReference type="AlphaFoldDB" id="A0A1H6RWF0"/>
<evidence type="ECO:0000256" key="5">
    <source>
        <dbReference type="PROSITE-ProRule" id="PRU10015"/>
    </source>
</evidence>
<dbReference type="CDD" id="cd02440">
    <property type="entry name" value="AdoMet_MTases"/>
    <property type="match status" value="1"/>
</dbReference>
<name>A0A1H6RWF0_9FIRM</name>
<dbReference type="OrthoDB" id="9804590at2"/>
<evidence type="ECO:0000256" key="2">
    <source>
        <dbReference type="ARBA" id="ARBA00022679"/>
    </source>
</evidence>
<evidence type="ECO:0000313" key="6">
    <source>
        <dbReference type="EMBL" id="SEI56867.1"/>
    </source>
</evidence>
<keyword evidence="3 4" id="KW-0949">S-adenosyl-L-methionine</keyword>
<dbReference type="SUPFAM" id="SSF53335">
    <property type="entry name" value="S-adenosyl-L-methionine-dependent methyltransferases"/>
    <property type="match status" value="1"/>
</dbReference>
<accession>A0A1H6RWF0</accession>
<keyword evidence="1 4" id="KW-0489">Methyltransferase</keyword>
<comment type="similarity">
    <text evidence="4">Belongs to the class I-like SAM-binding methyltransferase superfamily. RNA M5U methyltransferase family.</text>
</comment>
<dbReference type="PROSITE" id="PS51687">
    <property type="entry name" value="SAM_MT_RNA_M5U"/>
    <property type="match status" value="1"/>
</dbReference>
<keyword evidence="7" id="KW-1185">Reference proteome</keyword>
<dbReference type="Pfam" id="PF05958">
    <property type="entry name" value="tRNA_U5-meth_tr"/>
    <property type="match status" value="1"/>
</dbReference>
<evidence type="ECO:0000256" key="1">
    <source>
        <dbReference type="ARBA" id="ARBA00022603"/>
    </source>
</evidence>
<dbReference type="STRING" id="322505.SAMN04487836_12513"/>
<dbReference type="InterPro" id="IPR030391">
    <property type="entry name" value="MeTrfase_TrmA_CS"/>
</dbReference>
<feature type="binding site" evidence="4">
    <location>
        <position position="281"/>
    </location>
    <ligand>
        <name>S-adenosyl-L-methionine</name>
        <dbReference type="ChEBI" id="CHEBI:59789"/>
    </ligand>
</feature>
<evidence type="ECO:0000256" key="4">
    <source>
        <dbReference type="PROSITE-ProRule" id="PRU01024"/>
    </source>
</evidence>
<feature type="binding site" evidence="4">
    <location>
        <position position="379"/>
    </location>
    <ligand>
        <name>S-adenosyl-L-methionine</name>
        <dbReference type="ChEBI" id="CHEBI:59789"/>
    </ligand>
</feature>
<evidence type="ECO:0000313" key="7">
    <source>
        <dbReference type="Proteomes" id="UP000183028"/>
    </source>
</evidence>
<proteinExistence type="inferred from homology"/>
<feature type="active site" description="Nucleophile" evidence="4">
    <location>
        <position position="406"/>
    </location>
</feature>
<dbReference type="EMBL" id="FNYK01000010">
    <property type="protein sequence ID" value="SEI56867.1"/>
    <property type="molecule type" value="Genomic_DNA"/>
</dbReference>
<dbReference type="InterPro" id="IPR030390">
    <property type="entry name" value="MeTrfase_TrmA_AS"/>
</dbReference>
<dbReference type="InterPro" id="IPR010280">
    <property type="entry name" value="U5_MeTrfase_fam"/>
</dbReference>
<reference evidence="7" key="1">
    <citation type="submission" date="2016-10" db="EMBL/GenBank/DDBJ databases">
        <authorList>
            <person name="Varghese N."/>
        </authorList>
    </citation>
    <scope>NUCLEOTIDE SEQUENCE [LARGE SCALE GENOMIC DNA]</scope>
    <source>
        <strain evidence="7">DSM 20406</strain>
    </source>
</reference>
<feature type="active site" evidence="5">
    <location>
        <position position="406"/>
    </location>
</feature>
<keyword evidence="2 4" id="KW-0808">Transferase</keyword>
<organism evidence="6 7">
    <name type="scientific">Sharpea azabuensis</name>
    <dbReference type="NCBI Taxonomy" id="322505"/>
    <lineage>
        <taxon>Bacteria</taxon>
        <taxon>Bacillati</taxon>
        <taxon>Bacillota</taxon>
        <taxon>Erysipelotrichia</taxon>
        <taxon>Erysipelotrichales</taxon>
        <taxon>Coprobacillaceae</taxon>
        <taxon>Sharpea</taxon>
    </lineage>
</organism>
<dbReference type="GO" id="GO:0070041">
    <property type="term" value="F:rRNA (uridine-C5-)-methyltransferase activity"/>
    <property type="evidence" value="ECO:0007669"/>
    <property type="project" value="TreeGrafter"/>
</dbReference>
<dbReference type="InterPro" id="IPR029063">
    <property type="entry name" value="SAM-dependent_MTases_sf"/>
</dbReference>
<dbReference type="SUPFAM" id="SSF50249">
    <property type="entry name" value="Nucleic acid-binding proteins"/>
    <property type="match status" value="1"/>
</dbReference>
<protein>
    <submittedName>
        <fullName evidence="6">23S rRNA (Uracil1939-C5)-methyltransferase</fullName>
    </submittedName>
</protein>
<sequence length="450" mass="51739">MKKKERFIGVCSDYTHEGLGVVKKDHDVIFVKNLLVGEEAEIEIIKVLKNYCVGRVYKMIKPSDEREEPICPVYKLCGGCSLMHMSYQAQQAFKTKRVKDTMERIGHVFFPVNDCLMDEEIYHYRNKVQVPVGLKDNKIVTGFYKPHTNDIIDNDFCFIQNEFSNEVTKYVKTLLEKYHIKPYDKVLKHGHIKHILTRYGVHTNEGMLALITYTKKVPHLHDLVNDVHNKFPSITTIIQNFNPRHDNVILGDEVNVLFGPGYIHDTLLGNDYTISLKSFYQINPRQVEVLYTKAIELANLNKDDIVLDAYCGIGTIGLTLAKDVKKVYGIEVVEQAIEDAKENAKRNNIKNAEFICGDAGEVALEYKKQGIHFDVVIVDPPRKGCSELFLKQLIELSPERLVYISCNVATQARDLQLLTQYYEVKEIQPVDMFPQTTHVETVCLMFRKDK</sequence>
<dbReference type="PANTHER" id="PTHR11061">
    <property type="entry name" value="RNA M5U METHYLTRANSFERASE"/>
    <property type="match status" value="1"/>
</dbReference>
<dbReference type="eggNOG" id="COG2265">
    <property type="taxonomic scope" value="Bacteria"/>
</dbReference>
<dbReference type="NCBIfam" id="TIGR00479">
    <property type="entry name" value="rumA"/>
    <property type="match status" value="1"/>
</dbReference>
<gene>
    <name evidence="6" type="ORF">SAMN04487834_10108</name>
</gene>
<dbReference type="GO" id="GO:0070475">
    <property type="term" value="P:rRNA base methylation"/>
    <property type="evidence" value="ECO:0007669"/>
    <property type="project" value="TreeGrafter"/>
</dbReference>
<dbReference type="Proteomes" id="UP000183028">
    <property type="component" value="Unassembled WGS sequence"/>
</dbReference>
<feature type="binding site" evidence="4">
    <location>
        <position position="310"/>
    </location>
    <ligand>
        <name>S-adenosyl-L-methionine</name>
        <dbReference type="ChEBI" id="CHEBI:59789"/>
    </ligand>
</feature>
<dbReference type="PANTHER" id="PTHR11061:SF30">
    <property type="entry name" value="TRNA (URACIL(54)-C(5))-METHYLTRANSFERASE"/>
    <property type="match status" value="1"/>
</dbReference>
<dbReference type="PROSITE" id="PS01231">
    <property type="entry name" value="TRMA_2"/>
    <property type="match status" value="1"/>
</dbReference>
<dbReference type="Gene3D" id="2.40.50.140">
    <property type="entry name" value="Nucleic acid-binding proteins"/>
    <property type="match status" value="1"/>
</dbReference>
<dbReference type="PROSITE" id="PS01230">
    <property type="entry name" value="TRMA_1"/>
    <property type="match status" value="1"/>
</dbReference>
<evidence type="ECO:0000256" key="3">
    <source>
        <dbReference type="ARBA" id="ARBA00022691"/>
    </source>
</evidence>
<dbReference type="Gene3D" id="3.40.50.150">
    <property type="entry name" value="Vaccinia Virus protein VP39"/>
    <property type="match status" value="1"/>
</dbReference>
<dbReference type="InterPro" id="IPR012340">
    <property type="entry name" value="NA-bd_OB-fold"/>
</dbReference>
<dbReference type="RefSeq" id="WP_074731426.1">
    <property type="nucleotide sequence ID" value="NZ_FNYK01000010.1"/>
</dbReference>